<feature type="region of interest" description="Disordered" evidence="1">
    <location>
        <begin position="1"/>
        <end position="21"/>
    </location>
</feature>
<dbReference type="EMBL" id="BAAAQM010000029">
    <property type="protein sequence ID" value="GAA1982163.1"/>
    <property type="molecule type" value="Genomic_DNA"/>
</dbReference>
<evidence type="ECO:0000256" key="1">
    <source>
        <dbReference type="SAM" id="MobiDB-lite"/>
    </source>
</evidence>
<protein>
    <submittedName>
        <fullName evidence="3">Uncharacterized protein</fullName>
    </submittedName>
</protein>
<gene>
    <name evidence="3" type="ORF">GCM10009838_49530</name>
</gene>
<evidence type="ECO:0000313" key="3">
    <source>
        <dbReference type="EMBL" id="GAA1982163.1"/>
    </source>
</evidence>
<evidence type="ECO:0000313" key="4">
    <source>
        <dbReference type="Proteomes" id="UP001499854"/>
    </source>
</evidence>
<feature type="compositionally biased region" description="Pro residues" evidence="1">
    <location>
        <begin position="1"/>
        <end position="10"/>
    </location>
</feature>
<evidence type="ECO:0000256" key="2">
    <source>
        <dbReference type="SAM" id="Phobius"/>
    </source>
</evidence>
<feature type="transmembrane region" description="Helical" evidence="2">
    <location>
        <begin position="237"/>
        <end position="253"/>
    </location>
</feature>
<feature type="transmembrane region" description="Helical" evidence="2">
    <location>
        <begin position="282"/>
        <end position="299"/>
    </location>
</feature>
<keyword evidence="2" id="KW-0472">Membrane</keyword>
<feature type="transmembrane region" description="Helical" evidence="2">
    <location>
        <begin position="90"/>
        <end position="110"/>
    </location>
</feature>
<sequence>MSPNDSPPVSGPSHAERGRHEAASHATARLLWLYPARYRADHGDEIMSLHCDARLAAEGRIARVREDLDLIAHAGRTRLRISSAFASGRALGSAAPWLVAGAAASAVYALTQSATLHNGRHLPPVTAALNGLLLVALALAVAGFWAWARPLTVLAGAALAGVMAFESPVLHWHSSRIDFLAVTALLVLCAPPDIRPTSRTDRAAMLAAAAAVALPVATWSLGLEVHLPGYLPTTDRGPWTLLVMAVVAFIALLRVRKQPAMLAGAIVATLPWLWNIVFLPDLVGDGLILAVMALIGALLNRPGRDQLLDAS</sequence>
<proteinExistence type="predicted"/>
<organism evidence="3 4">
    <name type="scientific">Catenulispora subtropica</name>
    <dbReference type="NCBI Taxonomy" id="450798"/>
    <lineage>
        <taxon>Bacteria</taxon>
        <taxon>Bacillati</taxon>
        <taxon>Actinomycetota</taxon>
        <taxon>Actinomycetes</taxon>
        <taxon>Catenulisporales</taxon>
        <taxon>Catenulisporaceae</taxon>
        <taxon>Catenulispora</taxon>
    </lineage>
</organism>
<keyword evidence="4" id="KW-1185">Reference proteome</keyword>
<keyword evidence="2" id="KW-1133">Transmembrane helix</keyword>
<reference evidence="3 4" key="1">
    <citation type="journal article" date="2019" name="Int. J. Syst. Evol. Microbiol.">
        <title>The Global Catalogue of Microorganisms (GCM) 10K type strain sequencing project: providing services to taxonomists for standard genome sequencing and annotation.</title>
        <authorList>
            <consortium name="The Broad Institute Genomics Platform"/>
            <consortium name="The Broad Institute Genome Sequencing Center for Infectious Disease"/>
            <person name="Wu L."/>
            <person name="Ma J."/>
        </authorList>
    </citation>
    <scope>NUCLEOTIDE SEQUENCE [LARGE SCALE GENOMIC DNA]</scope>
    <source>
        <strain evidence="3 4">JCM 16013</strain>
    </source>
</reference>
<keyword evidence="2" id="KW-0812">Transmembrane</keyword>
<dbReference type="Proteomes" id="UP001499854">
    <property type="component" value="Unassembled WGS sequence"/>
</dbReference>
<feature type="transmembrane region" description="Helical" evidence="2">
    <location>
        <begin position="206"/>
        <end position="225"/>
    </location>
</feature>
<feature type="transmembrane region" description="Helical" evidence="2">
    <location>
        <begin position="122"/>
        <end position="144"/>
    </location>
</feature>
<comment type="caution">
    <text evidence="3">The sequence shown here is derived from an EMBL/GenBank/DDBJ whole genome shotgun (WGS) entry which is preliminary data.</text>
</comment>
<name>A0ABN2S8T3_9ACTN</name>
<accession>A0ABN2S8T3</accession>
<dbReference type="RefSeq" id="WP_344659489.1">
    <property type="nucleotide sequence ID" value="NZ_BAAAQM010000029.1"/>
</dbReference>